<sequence>MADNAQSRYEKKALRKVMVAFNRNTEPDLLEFIEGKENMAGYLKSLVRADMEGRVAAPGE</sequence>
<accession>A0ABS9WF51</accession>
<dbReference type="EMBL" id="JAJMLW010000001">
    <property type="protein sequence ID" value="MCI2241506.1"/>
    <property type="molecule type" value="Genomic_DNA"/>
</dbReference>
<dbReference type="Proteomes" id="UP001430755">
    <property type="component" value="Unassembled WGS sequence"/>
</dbReference>
<evidence type="ECO:0000313" key="2">
    <source>
        <dbReference type="Proteomes" id="UP001430755"/>
    </source>
</evidence>
<comment type="caution">
    <text evidence="1">The sequence shown here is derived from an EMBL/GenBank/DDBJ whole genome shotgun (WGS) entry which is preliminary data.</text>
</comment>
<dbReference type="RefSeq" id="WP_242163733.1">
    <property type="nucleotide sequence ID" value="NZ_JAJMLW010000001.1"/>
</dbReference>
<gene>
    <name evidence="1" type="ORF">LPT13_03955</name>
</gene>
<proteinExistence type="predicted"/>
<evidence type="ECO:0000313" key="1">
    <source>
        <dbReference type="EMBL" id="MCI2241506.1"/>
    </source>
</evidence>
<organism evidence="1 2">
    <name type="scientific">Adlercreutzia faecimuris</name>
    <dbReference type="NCBI Taxonomy" id="2897341"/>
    <lineage>
        <taxon>Bacteria</taxon>
        <taxon>Bacillati</taxon>
        <taxon>Actinomycetota</taxon>
        <taxon>Coriobacteriia</taxon>
        <taxon>Eggerthellales</taxon>
        <taxon>Eggerthellaceae</taxon>
        <taxon>Adlercreutzia</taxon>
    </lineage>
</organism>
<evidence type="ECO:0008006" key="3">
    <source>
        <dbReference type="Google" id="ProtNLM"/>
    </source>
</evidence>
<keyword evidence="2" id="KW-1185">Reference proteome</keyword>
<name>A0ABS9WF51_9ACTN</name>
<protein>
    <recommendedName>
        <fullName evidence="3">Antitoxin</fullName>
    </recommendedName>
</protein>
<reference evidence="1" key="1">
    <citation type="submission" date="2021-11" db="EMBL/GenBank/DDBJ databases">
        <title>A Novel Adlercreutzia Species, isolated from a Allomyrina dichotoma larva feces.</title>
        <authorList>
            <person name="Suh M.K."/>
        </authorList>
    </citation>
    <scope>NUCLEOTIDE SEQUENCE</scope>
    <source>
        <strain evidence="1">JBNU-10</strain>
    </source>
</reference>